<dbReference type="RefSeq" id="WP_321536385.1">
    <property type="nucleotide sequence ID" value="NZ_JARGDL010000016.1"/>
</dbReference>
<protein>
    <submittedName>
        <fullName evidence="1">Serine protease</fullName>
    </submittedName>
</protein>
<gene>
    <name evidence="1" type="ORF">P0M35_10660</name>
</gene>
<keyword evidence="2" id="KW-1185">Reference proteome</keyword>
<dbReference type="InterPro" id="IPR043504">
    <property type="entry name" value="Peptidase_S1_PA_chymotrypsin"/>
</dbReference>
<dbReference type="GO" id="GO:0008233">
    <property type="term" value="F:peptidase activity"/>
    <property type="evidence" value="ECO:0007669"/>
    <property type="project" value="UniProtKB-KW"/>
</dbReference>
<evidence type="ECO:0000313" key="1">
    <source>
        <dbReference type="EMBL" id="MDF1612614.1"/>
    </source>
</evidence>
<name>A0AAE3P1F3_9BACT</name>
<dbReference type="SUPFAM" id="SSF50494">
    <property type="entry name" value="Trypsin-like serine proteases"/>
    <property type="match status" value="1"/>
</dbReference>
<dbReference type="Gene3D" id="2.40.10.10">
    <property type="entry name" value="Trypsin-like serine proteases"/>
    <property type="match status" value="2"/>
</dbReference>
<dbReference type="GO" id="GO:0006508">
    <property type="term" value="P:proteolysis"/>
    <property type="evidence" value="ECO:0007669"/>
    <property type="project" value="UniProtKB-KW"/>
</dbReference>
<accession>A0AAE3P1F3</accession>
<dbReference type="Proteomes" id="UP001221302">
    <property type="component" value="Unassembled WGS sequence"/>
</dbReference>
<evidence type="ECO:0000313" key="2">
    <source>
        <dbReference type="Proteomes" id="UP001221302"/>
    </source>
</evidence>
<keyword evidence="1" id="KW-0645">Protease</keyword>
<dbReference type="AlphaFoldDB" id="A0AAE3P1F3"/>
<dbReference type="Pfam" id="PF13365">
    <property type="entry name" value="Trypsin_2"/>
    <property type="match status" value="1"/>
</dbReference>
<comment type="caution">
    <text evidence="1">The sequence shown here is derived from an EMBL/GenBank/DDBJ whole genome shotgun (WGS) entry which is preliminary data.</text>
</comment>
<reference evidence="1" key="1">
    <citation type="submission" date="2023-03" db="EMBL/GenBank/DDBJ databases">
        <title>Stygiobacter electus gen. nov., sp. nov., facultatively anaerobic thermotolerant bacterium of the class Ignavibacteria from a well of Yessentuki mineral water deposit.</title>
        <authorList>
            <person name="Podosokorskaya O.A."/>
            <person name="Elcheninov A.G."/>
            <person name="Petrova N.F."/>
            <person name="Zavarzina D.G."/>
            <person name="Kublanov I.V."/>
            <person name="Merkel A.Y."/>
        </authorList>
    </citation>
    <scope>NUCLEOTIDE SEQUENCE</scope>
    <source>
        <strain evidence="1">09-Me</strain>
    </source>
</reference>
<proteinExistence type="predicted"/>
<organism evidence="1 2">
    <name type="scientific">Stygiobacter electus</name>
    <dbReference type="NCBI Taxonomy" id="3032292"/>
    <lineage>
        <taxon>Bacteria</taxon>
        <taxon>Pseudomonadati</taxon>
        <taxon>Ignavibacteriota</taxon>
        <taxon>Ignavibacteria</taxon>
        <taxon>Ignavibacteriales</taxon>
        <taxon>Melioribacteraceae</taxon>
        <taxon>Stygiobacter</taxon>
    </lineage>
</organism>
<dbReference type="EMBL" id="JARGDL010000016">
    <property type="protein sequence ID" value="MDF1612614.1"/>
    <property type="molecule type" value="Genomic_DNA"/>
</dbReference>
<dbReference type="InterPro" id="IPR009003">
    <property type="entry name" value="Peptidase_S1_PA"/>
</dbReference>
<keyword evidence="1" id="KW-0378">Hydrolase</keyword>
<sequence>MELSISEQLAYSTVRIECEYSDGSLGTGTGYFFRFKDDKANNRFIPVVITNKHVVKDSKKGKILFTKANANNEPIDTDHFGIFIDNFEFFWKMHPDSDVDLCSMPIAPFINAAQNQNVKLFYISLDMSLIPNTDQLAELSVLEEIVMIGYPNGIWDSKNNKPIFRKGITATHPNLNYEGKKEFMIDVACFPGSSGSPVFILNEGGYRDKKGNTYMGRSRVFLLGTLYAGPQHIATGEIKIINVPIAQKPIAISSIPNNLGLVIKSERIKELENLY</sequence>